<sequence length="142" mass="16158">MFMRMGDYLLMPTIYFLMARFQSSSEQEGNFSLRMNLFWLGVEGGGFVLDLFLSLLFLRWRTRTSTHGKLSIPKIELFLLILMLPCISQSSAFVISGVQQGNHHGALLLAIPTDYSPCLVSGSIPCNCSVHWWFCSVQRRKT</sequence>
<keyword evidence="3" id="KW-1185">Reference proteome</keyword>
<dbReference type="AlphaFoldDB" id="A0A9Q0KMV0"/>
<evidence type="ECO:0000256" key="1">
    <source>
        <dbReference type="SAM" id="Phobius"/>
    </source>
</evidence>
<keyword evidence="1" id="KW-1133">Transmembrane helix</keyword>
<evidence type="ECO:0000313" key="3">
    <source>
        <dbReference type="Proteomes" id="UP001141806"/>
    </source>
</evidence>
<dbReference type="Proteomes" id="UP001141806">
    <property type="component" value="Unassembled WGS sequence"/>
</dbReference>
<keyword evidence="1" id="KW-0812">Transmembrane</keyword>
<organism evidence="2 3">
    <name type="scientific">Protea cynaroides</name>
    <dbReference type="NCBI Taxonomy" id="273540"/>
    <lineage>
        <taxon>Eukaryota</taxon>
        <taxon>Viridiplantae</taxon>
        <taxon>Streptophyta</taxon>
        <taxon>Embryophyta</taxon>
        <taxon>Tracheophyta</taxon>
        <taxon>Spermatophyta</taxon>
        <taxon>Magnoliopsida</taxon>
        <taxon>Proteales</taxon>
        <taxon>Proteaceae</taxon>
        <taxon>Protea</taxon>
    </lineage>
</organism>
<dbReference type="OrthoDB" id="1936312at2759"/>
<evidence type="ECO:0000313" key="2">
    <source>
        <dbReference type="EMBL" id="KAJ4973507.1"/>
    </source>
</evidence>
<reference evidence="2" key="1">
    <citation type="journal article" date="2023" name="Plant J.">
        <title>The genome of the king protea, Protea cynaroides.</title>
        <authorList>
            <person name="Chang J."/>
            <person name="Duong T.A."/>
            <person name="Schoeman C."/>
            <person name="Ma X."/>
            <person name="Roodt D."/>
            <person name="Barker N."/>
            <person name="Li Z."/>
            <person name="Van de Peer Y."/>
            <person name="Mizrachi E."/>
        </authorList>
    </citation>
    <scope>NUCLEOTIDE SEQUENCE</scope>
    <source>
        <tissue evidence="2">Young leaves</tissue>
    </source>
</reference>
<dbReference type="PANTHER" id="PTHR34677:SF3">
    <property type="entry name" value="BACTERIAL IG-LIKE DOMAIN-CONTAINING PROTEIN"/>
    <property type="match status" value="1"/>
</dbReference>
<keyword evidence="1" id="KW-0472">Membrane</keyword>
<feature type="transmembrane region" description="Helical" evidence="1">
    <location>
        <begin position="37"/>
        <end position="57"/>
    </location>
</feature>
<dbReference type="PANTHER" id="PTHR34677">
    <property type="match status" value="1"/>
</dbReference>
<gene>
    <name evidence="2" type="ORF">NE237_006681</name>
</gene>
<name>A0A9Q0KMV0_9MAGN</name>
<comment type="caution">
    <text evidence="2">The sequence shown here is derived from an EMBL/GenBank/DDBJ whole genome shotgun (WGS) entry which is preliminary data.</text>
</comment>
<protein>
    <submittedName>
        <fullName evidence="2">Uncharacterized protein</fullName>
    </submittedName>
</protein>
<feature type="transmembrane region" description="Helical" evidence="1">
    <location>
        <begin position="77"/>
        <end position="98"/>
    </location>
</feature>
<dbReference type="EMBL" id="JAMYWD010000004">
    <property type="protein sequence ID" value="KAJ4973507.1"/>
    <property type="molecule type" value="Genomic_DNA"/>
</dbReference>
<accession>A0A9Q0KMV0</accession>
<proteinExistence type="predicted"/>